<dbReference type="PANTHER" id="PTHR11929:SF145">
    <property type="entry name" value="ALPHA-(1,3)-FUCOSYLTRANSFERASE FUT-1"/>
    <property type="match status" value="1"/>
</dbReference>
<gene>
    <name evidence="14" type="ORF">CVLEPA_LOCUS27845</name>
</gene>
<keyword evidence="8" id="KW-1133">Transmembrane helix</keyword>
<evidence type="ECO:0000313" key="14">
    <source>
        <dbReference type="EMBL" id="CAK8694478.1"/>
    </source>
</evidence>
<feature type="domain" description="Fucosyltransferase N-terminal" evidence="13">
    <location>
        <begin position="68"/>
        <end position="153"/>
    </location>
</feature>
<name>A0ABP0GRV7_CLALP</name>
<evidence type="ECO:0000256" key="1">
    <source>
        <dbReference type="ARBA" id="ARBA00004167"/>
    </source>
</evidence>
<evidence type="ECO:0000313" key="15">
    <source>
        <dbReference type="Proteomes" id="UP001642483"/>
    </source>
</evidence>
<dbReference type="InterPro" id="IPR031481">
    <property type="entry name" value="Glyco_tran_10_N"/>
</dbReference>
<dbReference type="PANTHER" id="PTHR11929">
    <property type="entry name" value="ALPHA- 1,3 -FUCOSYLTRANSFERASE"/>
    <property type="match status" value="1"/>
</dbReference>
<comment type="pathway">
    <text evidence="2">Protein modification; protein glycosylation.</text>
</comment>
<evidence type="ECO:0000256" key="2">
    <source>
        <dbReference type="ARBA" id="ARBA00004922"/>
    </source>
</evidence>
<evidence type="ECO:0000256" key="6">
    <source>
        <dbReference type="ARBA" id="ARBA00022692"/>
    </source>
</evidence>
<keyword evidence="5 11" id="KW-0808">Transferase</keyword>
<proteinExistence type="inferred from homology"/>
<keyword evidence="7" id="KW-0735">Signal-anchor</keyword>
<comment type="similarity">
    <text evidence="3 11">Belongs to the glycosyltransferase 10 family.</text>
</comment>
<feature type="domain" description="Fucosyltransferase C-terminal" evidence="12">
    <location>
        <begin position="180"/>
        <end position="354"/>
    </location>
</feature>
<reference evidence="14 15" key="1">
    <citation type="submission" date="2024-02" db="EMBL/GenBank/DDBJ databases">
        <authorList>
            <person name="Daric V."/>
            <person name="Darras S."/>
        </authorList>
    </citation>
    <scope>NUCLEOTIDE SEQUENCE [LARGE SCALE GENOMIC DNA]</scope>
</reference>
<evidence type="ECO:0000256" key="8">
    <source>
        <dbReference type="ARBA" id="ARBA00022989"/>
    </source>
</evidence>
<organism evidence="14 15">
    <name type="scientific">Clavelina lepadiformis</name>
    <name type="common">Light-bulb sea squirt</name>
    <name type="synonym">Ascidia lepadiformis</name>
    <dbReference type="NCBI Taxonomy" id="159417"/>
    <lineage>
        <taxon>Eukaryota</taxon>
        <taxon>Metazoa</taxon>
        <taxon>Chordata</taxon>
        <taxon>Tunicata</taxon>
        <taxon>Ascidiacea</taxon>
        <taxon>Aplousobranchia</taxon>
        <taxon>Clavelinidae</taxon>
        <taxon>Clavelina</taxon>
    </lineage>
</organism>
<evidence type="ECO:0000256" key="7">
    <source>
        <dbReference type="ARBA" id="ARBA00022968"/>
    </source>
</evidence>
<evidence type="ECO:0000256" key="5">
    <source>
        <dbReference type="ARBA" id="ARBA00022679"/>
    </source>
</evidence>
<evidence type="ECO:0000256" key="3">
    <source>
        <dbReference type="ARBA" id="ARBA00008919"/>
    </source>
</evidence>
<sequence>MQNIRQEKHTSSKITGEVVPDKVEISAQVDNSVDSQHLLDSHLAKAAEQQYKIVILSKYDFGWRAKGDCGDCEISRNVSEIEHANTKAVVLSWNEKNIGQLLKNRRSDQYYVWWTMEGPRHLRFGKNMTLKEYDGLFNLTMTYRRDADIYSPYDHISNILWFVQNDGTGNATKDLDELIRMKTNISVWIVSNCKGKKGAITRWQYVLELRKAGLDVDGRGGCFHESDPIPHGDNKNTENFIKRYKFYMAFENNLYCKDYITEKLFRSLRAGTVPVVMGPNKTGYEAILPTHSFIHVDDFESPAKLASYLQYLDKNITAYTEYLWWRKSKMKNLPQSSRKYALCQLCRILHGINIDNVYNTQYEQLYTHIPLFGYSKKQRIVNR</sequence>
<keyword evidence="15" id="KW-1185">Reference proteome</keyword>
<keyword evidence="6 11" id="KW-0812">Transmembrane</keyword>
<dbReference type="InterPro" id="IPR038577">
    <property type="entry name" value="GT10-like_C_sf"/>
</dbReference>
<dbReference type="EC" id="2.4.1.-" evidence="11"/>
<comment type="caution">
    <text evidence="14">The sequence shown here is derived from an EMBL/GenBank/DDBJ whole genome shotgun (WGS) entry which is preliminary data.</text>
</comment>
<dbReference type="EMBL" id="CAWYQH010000141">
    <property type="protein sequence ID" value="CAK8694478.1"/>
    <property type="molecule type" value="Genomic_DNA"/>
</dbReference>
<evidence type="ECO:0000256" key="9">
    <source>
        <dbReference type="ARBA" id="ARBA00023136"/>
    </source>
</evidence>
<keyword evidence="10" id="KW-0325">Glycoprotein</keyword>
<dbReference type="InterPro" id="IPR055270">
    <property type="entry name" value="Glyco_tran_10_C"/>
</dbReference>
<protein>
    <recommendedName>
        <fullName evidence="11">Fucosyltransferase</fullName>
        <ecNumber evidence="11">2.4.1.-</ecNumber>
    </recommendedName>
</protein>
<evidence type="ECO:0000256" key="10">
    <source>
        <dbReference type="ARBA" id="ARBA00023180"/>
    </source>
</evidence>
<dbReference type="SUPFAM" id="SSF53756">
    <property type="entry name" value="UDP-Glycosyltransferase/glycogen phosphorylase"/>
    <property type="match status" value="1"/>
</dbReference>
<evidence type="ECO:0000256" key="4">
    <source>
        <dbReference type="ARBA" id="ARBA00022676"/>
    </source>
</evidence>
<keyword evidence="4 11" id="KW-0328">Glycosyltransferase</keyword>
<evidence type="ECO:0000259" key="12">
    <source>
        <dbReference type="Pfam" id="PF00852"/>
    </source>
</evidence>
<comment type="subcellular location">
    <subcellularLocation>
        <location evidence="11">Golgi apparatus</location>
        <location evidence="11">Golgi stack membrane</location>
        <topology evidence="11">Single-pass type II membrane protein</topology>
    </subcellularLocation>
    <subcellularLocation>
        <location evidence="1">Membrane</location>
        <topology evidence="1">Single-pass membrane protein</topology>
    </subcellularLocation>
</comment>
<dbReference type="InterPro" id="IPR001503">
    <property type="entry name" value="Glyco_trans_10"/>
</dbReference>
<dbReference type="Pfam" id="PF00852">
    <property type="entry name" value="Glyco_transf_10"/>
    <property type="match status" value="1"/>
</dbReference>
<dbReference type="Proteomes" id="UP001642483">
    <property type="component" value="Unassembled WGS sequence"/>
</dbReference>
<dbReference type="Pfam" id="PF17039">
    <property type="entry name" value="Glyco_tran_10_N"/>
    <property type="match status" value="1"/>
</dbReference>
<keyword evidence="11" id="KW-0333">Golgi apparatus</keyword>
<evidence type="ECO:0000259" key="13">
    <source>
        <dbReference type="Pfam" id="PF17039"/>
    </source>
</evidence>
<dbReference type="Gene3D" id="3.40.50.11660">
    <property type="entry name" value="Glycosyl transferase family 10, C-terminal domain"/>
    <property type="match status" value="1"/>
</dbReference>
<keyword evidence="9" id="KW-0472">Membrane</keyword>
<evidence type="ECO:0000256" key="11">
    <source>
        <dbReference type="RuleBase" id="RU003832"/>
    </source>
</evidence>
<accession>A0ABP0GRV7</accession>